<organism evidence="1 2">
    <name type="scientific">Candidatus Woesebacteria bacterium GW2011_GWB1_33_22</name>
    <dbReference type="NCBI Taxonomy" id="1618566"/>
    <lineage>
        <taxon>Bacteria</taxon>
        <taxon>Candidatus Woeseibacteriota</taxon>
    </lineage>
</organism>
<comment type="caution">
    <text evidence="1">The sequence shown here is derived from an EMBL/GenBank/DDBJ whole genome shotgun (WGS) entry which is preliminary data.</text>
</comment>
<proteinExistence type="predicted"/>
<dbReference type="Proteomes" id="UP000034778">
    <property type="component" value="Unassembled WGS sequence"/>
</dbReference>
<protein>
    <submittedName>
        <fullName evidence="1">Uncharacterized protein</fullName>
    </submittedName>
</protein>
<dbReference type="AlphaFoldDB" id="A0A0G0CPN5"/>
<dbReference type="EMBL" id="LBOW01000002">
    <property type="protein sequence ID" value="KKP45337.1"/>
    <property type="molecule type" value="Genomic_DNA"/>
</dbReference>
<evidence type="ECO:0000313" key="2">
    <source>
        <dbReference type="Proteomes" id="UP000034778"/>
    </source>
</evidence>
<gene>
    <name evidence="1" type="ORF">UR35_C0002G0170</name>
</gene>
<reference evidence="1 2" key="1">
    <citation type="journal article" date="2015" name="Nature">
        <title>rRNA introns, odd ribosomes, and small enigmatic genomes across a large radiation of phyla.</title>
        <authorList>
            <person name="Brown C.T."/>
            <person name="Hug L.A."/>
            <person name="Thomas B.C."/>
            <person name="Sharon I."/>
            <person name="Castelle C.J."/>
            <person name="Singh A."/>
            <person name="Wilkins M.J."/>
            <person name="Williams K.H."/>
            <person name="Banfield J.F."/>
        </authorList>
    </citation>
    <scope>NUCLEOTIDE SEQUENCE [LARGE SCALE GENOMIC DNA]</scope>
</reference>
<accession>A0A0G0CPN5</accession>
<evidence type="ECO:0000313" key="1">
    <source>
        <dbReference type="EMBL" id="KKP45337.1"/>
    </source>
</evidence>
<name>A0A0G0CPN5_9BACT</name>
<sequence length="91" mass="10417">MFGSPPAKLVKSWGETYRQLSPKSDFLKSVVQIKPPENKVLSIFSEQDMKAPFKNIETLNWTVMMVESNSHGQIHSDYKVLEKYINSEIGL</sequence>